<gene>
    <name evidence="1" type="ORF">OSO01_19800</name>
</gene>
<protein>
    <submittedName>
        <fullName evidence="1">Uncharacterized protein</fullName>
    </submittedName>
</protein>
<sequence length="55" mass="6531">MKVYILFEHDLLVSSWTPTVHSIFLNEQTAIKEKDRLNAKGEYRYSVSEESVIEW</sequence>
<dbReference type="Proteomes" id="UP000321558">
    <property type="component" value="Unassembled WGS sequence"/>
</dbReference>
<dbReference type="EMBL" id="BJYM01000007">
    <property type="protein sequence ID" value="GEN87241.1"/>
    <property type="molecule type" value="Genomic_DNA"/>
</dbReference>
<evidence type="ECO:0000313" key="2">
    <source>
        <dbReference type="Proteomes" id="UP000321558"/>
    </source>
</evidence>
<keyword evidence="2" id="KW-1185">Reference proteome</keyword>
<comment type="caution">
    <text evidence="1">The sequence shown here is derived from an EMBL/GenBank/DDBJ whole genome shotgun (WGS) entry which is preliminary data.</text>
</comment>
<accession>A0A511ZIH2</accession>
<evidence type="ECO:0000313" key="1">
    <source>
        <dbReference type="EMBL" id="GEN87241.1"/>
    </source>
</evidence>
<organism evidence="1 2">
    <name type="scientific">Oceanobacillus sojae</name>
    <dbReference type="NCBI Taxonomy" id="582851"/>
    <lineage>
        <taxon>Bacteria</taxon>
        <taxon>Bacillati</taxon>
        <taxon>Bacillota</taxon>
        <taxon>Bacilli</taxon>
        <taxon>Bacillales</taxon>
        <taxon>Bacillaceae</taxon>
        <taxon>Oceanobacillus</taxon>
    </lineage>
</organism>
<proteinExistence type="predicted"/>
<name>A0A511ZIH2_9BACI</name>
<reference evidence="1 2" key="1">
    <citation type="submission" date="2019-07" db="EMBL/GenBank/DDBJ databases">
        <title>Whole genome shotgun sequence of Oceanobacillus sojae NBRC 105379.</title>
        <authorList>
            <person name="Hosoyama A."/>
            <person name="Uohara A."/>
            <person name="Ohji S."/>
            <person name="Ichikawa N."/>
        </authorList>
    </citation>
    <scope>NUCLEOTIDE SEQUENCE [LARGE SCALE GENOMIC DNA]</scope>
    <source>
        <strain evidence="1 2">NBRC 105379</strain>
    </source>
</reference>
<dbReference type="AlphaFoldDB" id="A0A511ZIH2"/>
<dbReference type="RefSeq" id="WP_186813617.1">
    <property type="nucleotide sequence ID" value="NZ_BJYM01000007.1"/>
</dbReference>